<protein>
    <recommendedName>
        <fullName evidence="3">DUF1490 domain-containing protein</fullName>
    </recommendedName>
</protein>
<dbReference type="EMBL" id="DXDU01000050">
    <property type="protein sequence ID" value="HIY26140.1"/>
    <property type="molecule type" value="Genomic_DNA"/>
</dbReference>
<evidence type="ECO:0000313" key="2">
    <source>
        <dbReference type="Proteomes" id="UP000823915"/>
    </source>
</evidence>
<reference evidence="1" key="2">
    <citation type="submission" date="2021-04" db="EMBL/GenBank/DDBJ databases">
        <authorList>
            <person name="Gilroy R."/>
        </authorList>
    </citation>
    <scope>NUCLEOTIDE SEQUENCE</scope>
    <source>
        <strain evidence="1">1282</strain>
    </source>
</reference>
<comment type="caution">
    <text evidence="1">The sequence shown here is derived from an EMBL/GenBank/DDBJ whole genome shotgun (WGS) entry which is preliminary data.</text>
</comment>
<dbReference type="Pfam" id="PF19605">
    <property type="entry name" value="DUF6110"/>
    <property type="match status" value="1"/>
</dbReference>
<gene>
    <name evidence="1" type="ORF">H9838_03095</name>
</gene>
<accession>A0A9D2C0W5</accession>
<evidence type="ECO:0000313" key="1">
    <source>
        <dbReference type="EMBL" id="HIY26140.1"/>
    </source>
</evidence>
<sequence>MFHYMGKLACFVGGALFGSVGVKLLTSKDAKKAYTHVTAAGLRMKDAAMETVTTLQENAADILASAKDINEDRAKKEAEEAAAAQVENEEE</sequence>
<reference evidence="1" key="1">
    <citation type="journal article" date="2021" name="PeerJ">
        <title>Extensive microbial diversity within the chicken gut microbiome revealed by metagenomics and culture.</title>
        <authorList>
            <person name="Gilroy R."/>
            <person name="Ravi A."/>
            <person name="Getino M."/>
            <person name="Pursley I."/>
            <person name="Horton D.L."/>
            <person name="Alikhan N.F."/>
            <person name="Baker D."/>
            <person name="Gharbi K."/>
            <person name="Hall N."/>
            <person name="Watson M."/>
            <person name="Adriaenssens E.M."/>
            <person name="Foster-Nyarko E."/>
            <person name="Jarju S."/>
            <person name="Secka A."/>
            <person name="Antonio M."/>
            <person name="Oren A."/>
            <person name="Chaudhuri R.R."/>
            <person name="La Ragione R."/>
            <person name="Hildebrand F."/>
            <person name="Pallen M.J."/>
        </authorList>
    </citation>
    <scope>NUCLEOTIDE SEQUENCE</scope>
    <source>
        <strain evidence="1">1282</strain>
    </source>
</reference>
<dbReference type="AlphaFoldDB" id="A0A9D2C0W5"/>
<proteinExistence type="predicted"/>
<dbReference type="InterPro" id="IPR046092">
    <property type="entry name" value="DUF6110"/>
</dbReference>
<name>A0A9D2C0W5_9FIRM</name>
<evidence type="ECO:0008006" key="3">
    <source>
        <dbReference type="Google" id="ProtNLM"/>
    </source>
</evidence>
<organism evidence="1 2">
    <name type="scientific">Candidatus Acutalibacter pullistercoris</name>
    <dbReference type="NCBI Taxonomy" id="2838418"/>
    <lineage>
        <taxon>Bacteria</taxon>
        <taxon>Bacillati</taxon>
        <taxon>Bacillota</taxon>
        <taxon>Clostridia</taxon>
        <taxon>Eubacteriales</taxon>
        <taxon>Acutalibacteraceae</taxon>
        <taxon>Acutalibacter</taxon>
    </lineage>
</organism>
<dbReference type="Proteomes" id="UP000823915">
    <property type="component" value="Unassembled WGS sequence"/>
</dbReference>